<dbReference type="EMBL" id="FOVE01000007">
    <property type="protein sequence ID" value="SFN33211.1"/>
    <property type="molecule type" value="Genomic_DNA"/>
</dbReference>
<evidence type="ECO:0000256" key="1">
    <source>
        <dbReference type="ARBA" id="ARBA00008270"/>
    </source>
</evidence>
<name>A0A1I4Y559_9NEIS</name>
<gene>
    <name evidence="4" type="ORF">SAMN05660284_01224</name>
</gene>
<keyword evidence="5" id="KW-1185">Reference proteome</keyword>
<dbReference type="SUPFAM" id="SSF54506">
    <property type="entry name" value="Diaminopimelate epimerase-like"/>
    <property type="match status" value="1"/>
</dbReference>
<comment type="similarity">
    <text evidence="1">Belongs to the PhzF family.</text>
</comment>
<evidence type="ECO:0000256" key="3">
    <source>
        <dbReference type="PIRSR" id="PIRSR016184-1"/>
    </source>
</evidence>
<dbReference type="Proteomes" id="UP000242869">
    <property type="component" value="Unassembled WGS sequence"/>
</dbReference>
<organism evidence="4 5">
    <name type="scientific">Formivibrio citricus</name>
    <dbReference type="NCBI Taxonomy" id="83765"/>
    <lineage>
        <taxon>Bacteria</taxon>
        <taxon>Pseudomonadati</taxon>
        <taxon>Pseudomonadota</taxon>
        <taxon>Betaproteobacteria</taxon>
        <taxon>Neisseriales</taxon>
        <taxon>Chitinibacteraceae</taxon>
        <taxon>Formivibrio</taxon>
    </lineage>
</organism>
<evidence type="ECO:0000313" key="5">
    <source>
        <dbReference type="Proteomes" id="UP000242869"/>
    </source>
</evidence>
<dbReference type="PANTHER" id="PTHR13774">
    <property type="entry name" value="PHENAZINE BIOSYNTHESIS PROTEIN"/>
    <property type="match status" value="1"/>
</dbReference>
<dbReference type="STRING" id="83765.SAMN05660284_01224"/>
<dbReference type="PANTHER" id="PTHR13774:SF17">
    <property type="entry name" value="PHENAZINE BIOSYNTHESIS-LIKE DOMAIN-CONTAINING PROTEIN"/>
    <property type="match status" value="1"/>
</dbReference>
<dbReference type="RefSeq" id="WP_091193072.1">
    <property type="nucleotide sequence ID" value="NZ_FOVE01000007.1"/>
</dbReference>
<dbReference type="AlphaFoldDB" id="A0A1I4Y559"/>
<dbReference type="Pfam" id="PF02567">
    <property type="entry name" value="PhzC-PhzF"/>
    <property type="match status" value="1"/>
</dbReference>
<evidence type="ECO:0000313" key="4">
    <source>
        <dbReference type="EMBL" id="SFN33211.1"/>
    </source>
</evidence>
<dbReference type="OrthoDB" id="9788221at2"/>
<protein>
    <submittedName>
        <fullName evidence="4">Phenazine biosynthesis protein PhzF family</fullName>
    </submittedName>
</protein>
<dbReference type="PIRSF" id="PIRSF016184">
    <property type="entry name" value="PhzC_PhzF"/>
    <property type="match status" value="1"/>
</dbReference>
<proteinExistence type="inferred from homology"/>
<reference evidence="5" key="1">
    <citation type="submission" date="2016-10" db="EMBL/GenBank/DDBJ databases">
        <authorList>
            <person name="Varghese N."/>
            <person name="Submissions S."/>
        </authorList>
    </citation>
    <scope>NUCLEOTIDE SEQUENCE [LARGE SCALE GENOMIC DNA]</scope>
    <source>
        <strain evidence="5">DSM 6150</strain>
    </source>
</reference>
<dbReference type="NCBIfam" id="TIGR00654">
    <property type="entry name" value="PhzF_family"/>
    <property type="match status" value="1"/>
</dbReference>
<feature type="active site" evidence="3">
    <location>
        <position position="46"/>
    </location>
</feature>
<accession>A0A1I4Y559</accession>
<sequence>MQIPVYQIDAFASRVFSGNPAAVCLLGEWLPDLQMQRIAAENNLSETVFVVPRGDEFELRWFSPRMEIDLCGHATLAAAHVLFLERMVYGDTAVFHFAGGRLQVTRRPDGKLAMRFPCHAAQVCERPPFLEAALGVDACEILASRDYLVVLRDEEQVASLRPNMALLGEIRNCLGVIVTAPGRSVDFVSRFFAPNAGIPEDPVTGSAHCTLIPYWAKRLGKNSMQARQLSERGGEIECEQLEDGVLICGHAVLFMKGEIFL</sequence>
<dbReference type="Gene3D" id="3.10.310.10">
    <property type="entry name" value="Diaminopimelate Epimerase, Chain A, domain 1"/>
    <property type="match status" value="2"/>
</dbReference>
<evidence type="ECO:0000256" key="2">
    <source>
        <dbReference type="ARBA" id="ARBA00023235"/>
    </source>
</evidence>
<dbReference type="InterPro" id="IPR003719">
    <property type="entry name" value="Phenazine_PhzF-like"/>
</dbReference>
<dbReference type="GO" id="GO:0005737">
    <property type="term" value="C:cytoplasm"/>
    <property type="evidence" value="ECO:0007669"/>
    <property type="project" value="TreeGrafter"/>
</dbReference>
<keyword evidence="2" id="KW-0413">Isomerase</keyword>
<dbReference type="GO" id="GO:0016853">
    <property type="term" value="F:isomerase activity"/>
    <property type="evidence" value="ECO:0007669"/>
    <property type="project" value="UniProtKB-KW"/>
</dbReference>